<evidence type="ECO:0000313" key="2">
    <source>
        <dbReference type="EMBL" id="RKQ90816.1"/>
    </source>
</evidence>
<dbReference type="EMBL" id="RBIL01000001">
    <property type="protein sequence ID" value="RKQ90816.1"/>
    <property type="molecule type" value="Genomic_DNA"/>
</dbReference>
<reference evidence="2 3" key="1">
    <citation type="submission" date="2018-10" db="EMBL/GenBank/DDBJ databases">
        <title>Genomic Encyclopedia of Archaeal and Bacterial Type Strains, Phase II (KMG-II): from individual species to whole genera.</title>
        <authorList>
            <person name="Goeker M."/>
        </authorList>
    </citation>
    <scope>NUCLEOTIDE SEQUENCE [LARGE SCALE GENOMIC DNA]</scope>
    <source>
        <strain evidence="2 3">DSM 14954</strain>
    </source>
</reference>
<evidence type="ECO:0000256" key="1">
    <source>
        <dbReference type="SAM" id="SignalP"/>
    </source>
</evidence>
<keyword evidence="3" id="KW-1185">Reference proteome</keyword>
<dbReference type="AlphaFoldDB" id="A0A660L8V6"/>
<gene>
    <name evidence="2" type="ORF">C8N24_0631</name>
</gene>
<sequence length="558" mass="59208">MKLALCGVLCAAGVWATVSAAEVHAGTATIHQCAGPAGQIAATDMVRAPDVSRMEVSMACGVPGADWQIRLRRGGPGFDPANPSEVLITGPAGTVISGGRIERQLFGYVYSTAVGQATWGFGYRLSDAERRLIERCGTEWPYEGQLETCGPAAGGWWQFPTTAVDLPTAPTPVVRIGFGCYRNGSNCQGPLRDEFLGIRRMTLRVADVAAPVVTGAVGPLAADEPVRTRMLSINASDVGLGLYRLIVSVDGRVTETQWFEPAATACRDADPNTADPYEFNAATACPTVSSSRTFHLSSLPASGMHQVRVDVEDASGNRTAAVDRVATFALPSDGLRCPTAGCVRPPPRPNGVNASPSATLAISGKRTLRLNYGRKATVSGRLVNSAGLPIAAAQLEVSQRVTGSSAWTPAGQVQTDAGGRFRYVGTKGASRVLAVQYRPTLDASDVGTTAQVTVRVRAGVTMTLRPKTVNPGGTVRVRGRLLGEGVQAGTLVELQAMDGREWRTFKTLPVKRGRFAYRYRFRHTSGGARFLWRIHVRAQAGLPYSAGTSRAAWVSVRP</sequence>
<protein>
    <recommendedName>
        <fullName evidence="4">Carboxypeptidase family protein</fullName>
    </recommendedName>
</protein>
<dbReference type="Proteomes" id="UP000278962">
    <property type="component" value="Unassembled WGS sequence"/>
</dbReference>
<name>A0A660L8V6_9ACTN</name>
<comment type="caution">
    <text evidence="2">The sequence shown here is derived from an EMBL/GenBank/DDBJ whole genome shotgun (WGS) entry which is preliminary data.</text>
</comment>
<dbReference type="RefSeq" id="WP_170178813.1">
    <property type="nucleotide sequence ID" value="NZ_RBIL01000001.1"/>
</dbReference>
<organism evidence="2 3">
    <name type="scientific">Solirubrobacter pauli</name>
    <dbReference type="NCBI Taxonomy" id="166793"/>
    <lineage>
        <taxon>Bacteria</taxon>
        <taxon>Bacillati</taxon>
        <taxon>Actinomycetota</taxon>
        <taxon>Thermoleophilia</taxon>
        <taxon>Solirubrobacterales</taxon>
        <taxon>Solirubrobacteraceae</taxon>
        <taxon>Solirubrobacter</taxon>
    </lineage>
</organism>
<keyword evidence="1" id="KW-0732">Signal</keyword>
<feature type="chain" id="PRO_5025061891" description="Carboxypeptidase family protein" evidence="1">
    <location>
        <begin position="21"/>
        <end position="558"/>
    </location>
</feature>
<evidence type="ECO:0000313" key="3">
    <source>
        <dbReference type="Proteomes" id="UP000278962"/>
    </source>
</evidence>
<evidence type="ECO:0008006" key="4">
    <source>
        <dbReference type="Google" id="ProtNLM"/>
    </source>
</evidence>
<proteinExistence type="predicted"/>
<accession>A0A660L8V6</accession>
<feature type="signal peptide" evidence="1">
    <location>
        <begin position="1"/>
        <end position="20"/>
    </location>
</feature>